<feature type="region of interest" description="Disordered" evidence="1">
    <location>
        <begin position="41"/>
        <end position="67"/>
    </location>
</feature>
<name>A0ABT0IMI2_9HYPH</name>
<gene>
    <name evidence="2" type="ORF">M0654_03690</name>
</gene>
<organism evidence="2 3">
    <name type="scientific">Neorhizobium turbinariae</name>
    <dbReference type="NCBI Taxonomy" id="2937795"/>
    <lineage>
        <taxon>Bacteria</taxon>
        <taxon>Pseudomonadati</taxon>
        <taxon>Pseudomonadota</taxon>
        <taxon>Alphaproteobacteria</taxon>
        <taxon>Hyphomicrobiales</taxon>
        <taxon>Rhizobiaceae</taxon>
        <taxon>Rhizobium/Agrobacterium group</taxon>
        <taxon>Neorhizobium</taxon>
    </lineage>
</organism>
<protein>
    <submittedName>
        <fullName evidence="2">Uncharacterized protein</fullName>
    </submittedName>
</protein>
<keyword evidence="3" id="KW-1185">Reference proteome</keyword>
<sequence>MTRVRFTADFDYKPTMQTTIGYKAGMEETVKKECAEQAIAAGKAEEIPDAGRPSEGKPSGKTTDGAK</sequence>
<reference evidence="2 3" key="1">
    <citation type="submission" date="2022-04" db="EMBL/GenBank/DDBJ databases">
        <title>Rhizobium coralii sp. nov., isolated from coral Turbinaria peltata.</title>
        <authorList>
            <person name="Sun H."/>
        </authorList>
    </citation>
    <scope>NUCLEOTIDE SEQUENCE [LARGE SCALE GENOMIC DNA]</scope>
    <source>
        <strain evidence="2 3">NTR19</strain>
    </source>
</reference>
<proteinExistence type="predicted"/>
<dbReference type="Proteomes" id="UP001202827">
    <property type="component" value="Unassembled WGS sequence"/>
</dbReference>
<dbReference type="RefSeq" id="WP_248681893.1">
    <property type="nucleotide sequence ID" value="NZ_JALPRY010000004.1"/>
</dbReference>
<accession>A0ABT0IMI2</accession>
<comment type="caution">
    <text evidence="2">The sequence shown here is derived from an EMBL/GenBank/DDBJ whole genome shotgun (WGS) entry which is preliminary data.</text>
</comment>
<evidence type="ECO:0000313" key="2">
    <source>
        <dbReference type="EMBL" id="MCK8779082.1"/>
    </source>
</evidence>
<evidence type="ECO:0000256" key="1">
    <source>
        <dbReference type="SAM" id="MobiDB-lite"/>
    </source>
</evidence>
<dbReference type="EMBL" id="JALPRY010000004">
    <property type="protein sequence ID" value="MCK8779082.1"/>
    <property type="molecule type" value="Genomic_DNA"/>
</dbReference>
<evidence type="ECO:0000313" key="3">
    <source>
        <dbReference type="Proteomes" id="UP001202827"/>
    </source>
</evidence>